<evidence type="ECO:0000256" key="3">
    <source>
        <dbReference type="ARBA" id="ARBA00022475"/>
    </source>
</evidence>
<feature type="transmembrane region" description="Helical" evidence="8">
    <location>
        <begin position="84"/>
        <end position="103"/>
    </location>
</feature>
<evidence type="ECO:0000256" key="7">
    <source>
        <dbReference type="RuleBase" id="RU003942"/>
    </source>
</evidence>
<name>A0ABW3ZSE0_9BACI</name>
<evidence type="ECO:0000256" key="2">
    <source>
        <dbReference type="ARBA" id="ARBA00022448"/>
    </source>
</evidence>
<dbReference type="PANTHER" id="PTHR30561:SF0">
    <property type="entry name" value="GUANIDINIUM EXPORTER"/>
    <property type="match status" value="1"/>
</dbReference>
<keyword evidence="6 8" id="KW-0472">Membrane</keyword>
<sequence>MGWLFILLASMFEMVGVIGLKMASEYKTWKNKLLYIGGFGTSVTMLYQAFSYLPSSVAYAVWVGIGTAGAVIVNMIFFGESKSISRVMSIAAIIVGVVGLRALS</sequence>
<evidence type="ECO:0000313" key="10">
    <source>
        <dbReference type="Proteomes" id="UP001597178"/>
    </source>
</evidence>
<dbReference type="Gene3D" id="1.10.3730.20">
    <property type="match status" value="1"/>
</dbReference>
<proteinExistence type="inferred from homology"/>
<gene>
    <name evidence="9" type="ORF">ACFQ4A_06405</name>
</gene>
<keyword evidence="3" id="KW-1003">Cell membrane</keyword>
<keyword evidence="10" id="KW-1185">Reference proteome</keyword>
<feature type="transmembrane region" description="Helical" evidence="8">
    <location>
        <begin position="57"/>
        <end position="78"/>
    </location>
</feature>
<dbReference type="InterPro" id="IPR037185">
    <property type="entry name" value="EmrE-like"/>
</dbReference>
<organism evidence="9 10">
    <name type="scientific">Lentibacillus salinarum</name>
    <dbReference type="NCBI Taxonomy" id="446820"/>
    <lineage>
        <taxon>Bacteria</taxon>
        <taxon>Bacillati</taxon>
        <taxon>Bacillota</taxon>
        <taxon>Bacilli</taxon>
        <taxon>Bacillales</taxon>
        <taxon>Bacillaceae</taxon>
        <taxon>Lentibacillus</taxon>
    </lineage>
</organism>
<evidence type="ECO:0000313" key="9">
    <source>
        <dbReference type="EMBL" id="MFD1361300.1"/>
    </source>
</evidence>
<feature type="transmembrane region" description="Helical" evidence="8">
    <location>
        <begin position="33"/>
        <end position="50"/>
    </location>
</feature>
<keyword evidence="4 7" id="KW-0812">Transmembrane</keyword>
<comment type="subcellular location">
    <subcellularLocation>
        <location evidence="1 7">Cell membrane</location>
        <topology evidence="1 7">Multi-pass membrane protein</topology>
    </subcellularLocation>
</comment>
<evidence type="ECO:0000256" key="1">
    <source>
        <dbReference type="ARBA" id="ARBA00004651"/>
    </source>
</evidence>
<dbReference type="Pfam" id="PF00893">
    <property type="entry name" value="Multi_Drug_Res"/>
    <property type="match status" value="1"/>
</dbReference>
<evidence type="ECO:0000256" key="6">
    <source>
        <dbReference type="ARBA" id="ARBA00023136"/>
    </source>
</evidence>
<accession>A0ABW3ZSE0</accession>
<dbReference type="PANTHER" id="PTHR30561">
    <property type="entry name" value="SMR FAMILY PROTON-DEPENDENT DRUG EFFLUX TRANSPORTER SUGE"/>
    <property type="match status" value="1"/>
</dbReference>
<dbReference type="InterPro" id="IPR045324">
    <property type="entry name" value="Small_multidrug_res"/>
</dbReference>
<reference evidence="10" key="1">
    <citation type="journal article" date="2019" name="Int. J. Syst. Evol. Microbiol.">
        <title>The Global Catalogue of Microorganisms (GCM) 10K type strain sequencing project: providing services to taxonomists for standard genome sequencing and annotation.</title>
        <authorList>
            <consortium name="The Broad Institute Genomics Platform"/>
            <consortium name="The Broad Institute Genome Sequencing Center for Infectious Disease"/>
            <person name="Wu L."/>
            <person name="Ma J."/>
        </authorList>
    </citation>
    <scope>NUCLEOTIDE SEQUENCE [LARGE SCALE GENOMIC DNA]</scope>
    <source>
        <strain evidence="10">CCUG 54822</strain>
    </source>
</reference>
<keyword evidence="2" id="KW-0813">Transport</keyword>
<dbReference type="SUPFAM" id="SSF103481">
    <property type="entry name" value="Multidrug resistance efflux transporter EmrE"/>
    <property type="match status" value="1"/>
</dbReference>
<keyword evidence="5 8" id="KW-1133">Transmembrane helix</keyword>
<protein>
    <submittedName>
        <fullName evidence="9">DMT family transporter</fullName>
    </submittedName>
</protein>
<dbReference type="InterPro" id="IPR000390">
    <property type="entry name" value="Small_drug/metabolite_transptr"/>
</dbReference>
<comment type="similarity">
    <text evidence="7">Belongs to the drug/metabolite transporter (DMT) superfamily. Small multidrug resistance (SMR) (TC 2.A.7.1) family.</text>
</comment>
<evidence type="ECO:0000256" key="5">
    <source>
        <dbReference type="ARBA" id="ARBA00022989"/>
    </source>
</evidence>
<dbReference type="RefSeq" id="WP_382398740.1">
    <property type="nucleotide sequence ID" value="NZ_JBHTNH010000008.1"/>
</dbReference>
<evidence type="ECO:0000256" key="4">
    <source>
        <dbReference type="ARBA" id="ARBA00022692"/>
    </source>
</evidence>
<evidence type="ECO:0000256" key="8">
    <source>
        <dbReference type="SAM" id="Phobius"/>
    </source>
</evidence>
<dbReference type="Proteomes" id="UP001597178">
    <property type="component" value="Unassembled WGS sequence"/>
</dbReference>
<dbReference type="EMBL" id="JBHTNH010000008">
    <property type="protein sequence ID" value="MFD1361300.1"/>
    <property type="molecule type" value="Genomic_DNA"/>
</dbReference>
<comment type="caution">
    <text evidence="9">The sequence shown here is derived from an EMBL/GenBank/DDBJ whole genome shotgun (WGS) entry which is preliminary data.</text>
</comment>